<reference evidence="5" key="1">
    <citation type="submission" date="2009-08" db="EMBL/GenBank/DDBJ databases">
        <title>Annotation of Salpingoeca rosetta.</title>
        <authorList>
            <consortium name="The Broad Institute Genome Sequencing Platform"/>
            <person name="Russ C."/>
            <person name="Cuomo C."/>
            <person name="Burger G."/>
            <person name="Gray M.W."/>
            <person name="Holland P.W.H."/>
            <person name="King N."/>
            <person name="Lang F.B.F."/>
            <person name="Roger A.J."/>
            <person name="Ruiz-Trillo I."/>
            <person name="Young S.K."/>
            <person name="Zeng Q."/>
            <person name="Gargeya S."/>
            <person name="Alvarado L."/>
            <person name="Berlin A."/>
            <person name="Chapman S.B."/>
            <person name="Chen Z."/>
            <person name="Freedman E."/>
            <person name="Gellesch M."/>
            <person name="Goldberg J."/>
            <person name="Griggs A."/>
            <person name="Gujja S."/>
            <person name="Heilman E."/>
            <person name="Heiman D."/>
            <person name="Howarth C."/>
            <person name="Mehta T."/>
            <person name="Neiman D."/>
            <person name="Pearson M."/>
            <person name="Roberts A."/>
            <person name="Saif S."/>
            <person name="Shea T."/>
            <person name="Shenoy N."/>
            <person name="Sisk P."/>
            <person name="Stolte C."/>
            <person name="Sykes S."/>
            <person name="White J."/>
            <person name="Yandava C."/>
            <person name="Haas B."/>
            <person name="Nusbaum C."/>
            <person name="Birren B."/>
        </authorList>
    </citation>
    <scope>NUCLEOTIDE SEQUENCE [LARGE SCALE GENOMIC DNA]</scope>
    <source>
        <strain evidence="5">ATCC 50818</strain>
    </source>
</reference>
<comment type="similarity">
    <text evidence="1">Belongs to the bacterial ribosomal protein bL19 family.</text>
</comment>
<dbReference type="RefSeq" id="XP_004996269.1">
    <property type="nucleotide sequence ID" value="XM_004996212.1"/>
</dbReference>
<evidence type="ECO:0000256" key="4">
    <source>
        <dbReference type="SAM" id="MobiDB-lite"/>
    </source>
</evidence>
<feature type="region of interest" description="Disordered" evidence="4">
    <location>
        <begin position="273"/>
        <end position="305"/>
    </location>
</feature>
<dbReference type="GeneID" id="16076855"/>
<sequence length="305" mass="33323">MGGAARGVLVRSQQRALVTAATARTGVVLARRAAAPVTAAAVRFDEQTVTGFSGVAATVATRASSSLCTCLAVARPSSSPWSSSSSLLPLYKEPAVLASARRYASKKAGNKKKKKAGASDGPPGRSKKRQMLLEKRQAAAQAQAERQQTSKPEKAKDFSPKALKCDVLTAVEREEMYLRTQDNPIPEFYPGSILRVTYYEALSRNTPKRMVGLCIGRRNAKLGSVFTIRNVDEGVAFEAKFDLYSPLIAKIEVLELARRRRAKLYYLRDRPDKESYVSPSFQPIPPPKDGSVPIKIADPLRRRAN</sequence>
<dbReference type="GO" id="GO:0005762">
    <property type="term" value="C:mitochondrial large ribosomal subunit"/>
    <property type="evidence" value="ECO:0007669"/>
    <property type="project" value="TreeGrafter"/>
</dbReference>
<feature type="compositionally biased region" description="Basic residues" evidence="4">
    <location>
        <begin position="103"/>
        <end position="116"/>
    </location>
</feature>
<feature type="compositionally biased region" description="Low complexity" evidence="4">
    <location>
        <begin position="138"/>
        <end position="147"/>
    </location>
</feature>
<evidence type="ECO:0008006" key="7">
    <source>
        <dbReference type="Google" id="ProtNLM"/>
    </source>
</evidence>
<dbReference type="EMBL" id="GL832960">
    <property type="protein sequence ID" value="EGD82086.1"/>
    <property type="molecule type" value="Genomic_DNA"/>
</dbReference>
<keyword evidence="2" id="KW-0689">Ribosomal protein</keyword>
<evidence type="ECO:0000313" key="6">
    <source>
        <dbReference type="Proteomes" id="UP000007799"/>
    </source>
</evidence>
<dbReference type="InterPro" id="IPR001857">
    <property type="entry name" value="Ribosomal_bL19"/>
</dbReference>
<dbReference type="InterPro" id="IPR008991">
    <property type="entry name" value="Translation_prot_SH3-like_sf"/>
</dbReference>
<evidence type="ECO:0000313" key="5">
    <source>
        <dbReference type="EMBL" id="EGD82086.1"/>
    </source>
</evidence>
<dbReference type="Gene3D" id="2.30.30.790">
    <property type="match status" value="1"/>
</dbReference>
<dbReference type="STRING" id="946362.F2U392"/>
<dbReference type="GO" id="GO:0006412">
    <property type="term" value="P:translation"/>
    <property type="evidence" value="ECO:0007669"/>
    <property type="project" value="InterPro"/>
</dbReference>
<dbReference type="Pfam" id="PF01245">
    <property type="entry name" value="Ribosomal_L19"/>
    <property type="match status" value="1"/>
</dbReference>
<dbReference type="InParanoid" id="F2U392"/>
<organism evidence="6">
    <name type="scientific">Salpingoeca rosetta (strain ATCC 50818 / BSB-021)</name>
    <dbReference type="NCBI Taxonomy" id="946362"/>
    <lineage>
        <taxon>Eukaryota</taxon>
        <taxon>Choanoflagellata</taxon>
        <taxon>Craspedida</taxon>
        <taxon>Salpingoecidae</taxon>
        <taxon>Salpingoeca</taxon>
    </lineage>
</organism>
<dbReference type="eggNOG" id="KOG1698">
    <property type="taxonomic scope" value="Eukaryota"/>
</dbReference>
<dbReference type="PANTHER" id="PTHR15680:SF9">
    <property type="entry name" value="LARGE RIBOSOMAL SUBUNIT PROTEIN BL19M"/>
    <property type="match status" value="1"/>
</dbReference>
<dbReference type="PANTHER" id="PTHR15680">
    <property type="entry name" value="RIBOSOMAL PROTEIN L19"/>
    <property type="match status" value="1"/>
</dbReference>
<evidence type="ECO:0000256" key="2">
    <source>
        <dbReference type="ARBA" id="ARBA00022980"/>
    </source>
</evidence>
<dbReference type="AlphaFoldDB" id="F2U392"/>
<name>F2U392_SALR5</name>
<dbReference type="OrthoDB" id="432645at2759"/>
<dbReference type="GO" id="GO:0003735">
    <property type="term" value="F:structural constituent of ribosome"/>
    <property type="evidence" value="ECO:0007669"/>
    <property type="project" value="InterPro"/>
</dbReference>
<dbReference type="Proteomes" id="UP000007799">
    <property type="component" value="Unassembled WGS sequence"/>
</dbReference>
<evidence type="ECO:0000256" key="1">
    <source>
        <dbReference type="ARBA" id="ARBA00005781"/>
    </source>
</evidence>
<dbReference type="KEGG" id="sre:PTSG_02766"/>
<protein>
    <recommendedName>
        <fullName evidence="7">50S ribosomal protein L19</fullName>
    </recommendedName>
</protein>
<evidence type="ECO:0000256" key="3">
    <source>
        <dbReference type="ARBA" id="ARBA00023274"/>
    </source>
</evidence>
<keyword evidence="3" id="KW-0687">Ribonucleoprotein</keyword>
<gene>
    <name evidence="5" type="ORF">PTSG_02766</name>
</gene>
<dbReference type="InterPro" id="IPR038657">
    <property type="entry name" value="Ribosomal_bL19_sf"/>
</dbReference>
<keyword evidence="6" id="KW-1185">Reference proteome</keyword>
<accession>F2U392</accession>
<feature type="region of interest" description="Disordered" evidence="4">
    <location>
        <begin position="102"/>
        <end position="158"/>
    </location>
</feature>
<dbReference type="SUPFAM" id="SSF50104">
    <property type="entry name" value="Translation proteins SH3-like domain"/>
    <property type="match status" value="1"/>
</dbReference>
<proteinExistence type="inferred from homology"/>